<accession>S8E333</accession>
<organism evidence="2 3">
    <name type="scientific">Fomitopsis schrenkii</name>
    <name type="common">Brown rot fungus</name>
    <dbReference type="NCBI Taxonomy" id="2126942"/>
    <lineage>
        <taxon>Eukaryota</taxon>
        <taxon>Fungi</taxon>
        <taxon>Dikarya</taxon>
        <taxon>Basidiomycota</taxon>
        <taxon>Agaricomycotina</taxon>
        <taxon>Agaricomycetes</taxon>
        <taxon>Polyporales</taxon>
        <taxon>Fomitopsis</taxon>
    </lineage>
</organism>
<feature type="domain" description="F-box" evidence="1">
    <location>
        <begin position="43"/>
        <end position="90"/>
    </location>
</feature>
<dbReference type="Proteomes" id="UP000015241">
    <property type="component" value="Unassembled WGS sequence"/>
</dbReference>
<proteinExistence type="predicted"/>
<sequence length="596" mass="66529">MTCLVWIVLSCRYLRWGRNKRGTAAVVHTTRNNTQGSGMPYLPASFLRLNNDVLADIVSYLDSADARQLSRTARRIHAIADHHALQFITLRSFRDVVRFCTCMLEAKRYRLLSLRELRIHALIPPARVASARSDSREGAALLADLLQEASKLQVFTLHSAEYWLQHEPRLGDAVSSLQCLVEIELQILGPKTSKIIGGMQSAPRKLVLSEPPADSIGILMFPDRSLPGSLALDVEQCMPSVQYLAIMQDTNLPNPTALARIFPALRSLHIQSGRAPGTGPVPVVDWPSLERVCGLSYLLARWQNVTPVHLLQLTDLLRSDGPHRTAITRTFASPWDPAPVKALSNFQPVALVARLDSYFSTPYWHQLLDYTSMSGSHRGSARLRYVSIELGDICARERIEVELDRWWRTIMSAVKASGIICLEVRCPLRHSTQLGRSTGTQTTLEGILPLNDFHTFVARVGHAAPALRYLSLDLSPGGDSPWRYDFLDLEHSPVPNVPSDLRWWSFEGKSTSRVAKSLDVTRGERIAAYLRSTHYDYSSSFKVGLFGSPSISQLPSLPELCVIAIADTWEPRRNQLGRGTVNTLLSVEYVRKGTKV</sequence>
<dbReference type="AlphaFoldDB" id="S8E333"/>
<dbReference type="STRING" id="743788.S8E333"/>
<dbReference type="EMBL" id="KE504172">
    <property type="protein sequence ID" value="EPS97788.1"/>
    <property type="molecule type" value="Genomic_DNA"/>
</dbReference>
<dbReference type="InterPro" id="IPR001810">
    <property type="entry name" value="F-box_dom"/>
</dbReference>
<dbReference type="InParanoid" id="S8E333"/>
<evidence type="ECO:0000313" key="2">
    <source>
        <dbReference type="EMBL" id="EPS97788.1"/>
    </source>
</evidence>
<name>S8E333_FOMSC</name>
<evidence type="ECO:0000259" key="1">
    <source>
        <dbReference type="PROSITE" id="PS50181"/>
    </source>
</evidence>
<dbReference type="OrthoDB" id="2780918at2759"/>
<keyword evidence="3" id="KW-1185">Reference proteome</keyword>
<dbReference type="PROSITE" id="PS50181">
    <property type="entry name" value="FBOX"/>
    <property type="match status" value="1"/>
</dbReference>
<protein>
    <recommendedName>
        <fullName evidence="1">F-box domain-containing protein</fullName>
    </recommendedName>
</protein>
<dbReference type="HOGENOM" id="CLU_032325_0_0_1"/>
<gene>
    <name evidence="2" type="ORF">FOMPIDRAFT_117757</name>
</gene>
<evidence type="ECO:0000313" key="3">
    <source>
        <dbReference type="Proteomes" id="UP000015241"/>
    </source>
</evidence>
<reference evidence="2 3" key="1">
    <citation type="journal article" date="2012" name="Science">
        <title>The Paleozoic origin of enzymatic lignin decomposition reconstructed from 31 fungal genomes.</title>
        <authorList>
            <person name="Floudas D."/>
            <person name="Binder M."/>
            <person name="Riley R."/>
            <person name="Barry K."/>
            <person name="Blanchette R.A."/>
            <person name="Henrissat B."/>
            <person name="Martinez A.T."/>
            <person name="Otillar R."/>
            <person name="Spatafora J.W."/>
            <person name="Yadav J.S."/>
            <person name="Aerts A."/>
            <person name="Benoit I."/>
            <person name="Boyd A."/>
            <person name="Carlson A."/>
            <person name="Copeland A."/>
            <person name="Coutinho P.M."/>
            <person name="de Vries R.P."/>
            <person name="Ferreira P."/>
            <person name="Findley K."/>
            <person name="Foster B."/>
            <person name="Gaskell J."/>
            <person name="Glotzer D."/>
            <person name="Gorecki P."/>
            <person name="Heitman J."/>
            <person name="Hesse C."/>
            <person name="Hori C."/>
            <person name="Igarashi K."/>
            <person name="Jurgens J.A."/>
            <person name="Kallen N."/>
            <person name="Kersten P."/>
            <person name="Kohler A."/>
            <person name="Kuees U."/>
            <person name="Kumar T.K.A."/>
            <person name="Kuo A."/>
            <person name="LaButti K."/>
            <person name="Larrondo L.F."/>
            <person name="Lindquist E."/>
            <person name="Ling A."/>
            <person name="Lombard V."/>
            <person name="Lucas S."/>
            <person name="Lundell T."/>
            <person name="Martin R."/>
            <person name="McLaughlin D.J."/>
            <person name="Morgenstern I."/>
            <person name="Morin E."/>
            <person name="Murat C."/>
            <person name="Nagy L.G."/>
            <person name="Nolan M."/>
            <person name="Ohm R.A."/>
            <person name="Patyshakuliyeva A."/>
            <person name="Rokas A."/>
            <person name="Ruiz-Duenas F.J."/>
            <person name="Sabat G."/>
            <person name="Salamov A."/>
            <person name="Samejima M."/>
            <person name="Schmutz J."/>
            <person name="Slot J.C."/>
            <person name="St John F."/>
            <person name="Stenlid J."/>
            <person name="Sun H."/>
            <person name="Sun S."/>
            <person name="Syed K."/>
            <person name="Tsang A."/>
            <person name="Wiebenga A."/>
            <person name="Young D."/>
            <person name="Pisabarro A."/>
            <person name="Eastwood D.C."/>
            <person name="Martin F."/>
            <person name="Cullen D."/>
            <person name="Grigoriev I.V."/>
            <person name="Hibbett D.S."/>
        </authorList>
    </citation>
    <scope>NUCLEOTIDE SEQUENCE</scope>
    <source>
        <strain evidence="3">FP-58527</strain>
    </source>
</reference>